<evidence type="ECO:0000256" key="1">
    <source>
        <dbReference type="SAM" id="MobiDB-lite"/>
    </source>
</evidence>
<dbReference type="AlphaFoldDB" id="A0A401SXZ2"/>
<dbReference type="Proteomes" id="UP000287033">
    <property type="component" value="Unassembled WGS sequence"/>
</dbReference>
<feature type="compositionally biased region" description="Polar residues" evidence="1">
    <location>
        <begin position="88"/>
        <end position="98"/>
    </location>
</feature>
<feature type="compositionally biased region" description="Polar residues" evidence="1">
    <location>
        <begin position="149"/>
        <end position="160"/>
    </location>
</feature>
<evidence type="ECO:0000313" key="3">
    <source>
        <dbReference type="Proteomes" id="UP000287033"/>
    </source>
</evidence>
<feature type="compositionally biased region" description="Basic and acidic residues" evidence="1">
    <location>
        <begin position="99"/>
        <end position="111"/>
    </location>
</feature>
<feature type="compositionally biased region" description="Acidic residues" evidence="1">
    <location>
        <begin position="272"/>
        <end position="288"/>
    </location>
</feature>
<sequence length="605" mass="67935">MDEMSNRSEERIAVMPPVHSNDQNPTEIVNKDDHLYLEDEGLNKNPRMGYNAAAAPIESTIPDTELTKDSERQQGGPSENVEEPVNSMHPNQLQQNALTERELEHQEENAHMETIFSSDSSNEDVSTTNNMFEEVPPGLEENCGHQNDRNTTGPEGDNNVNMATLATVADIQQSKDAALQQDNTLKIKEDMDENKEENAMTEKLCCKDIYNDIKPTDEANAESSRQPPQNGAQENSKNVSESDNDDDANLSTVADIPQSGDVDRQQDNPLEISEEDVDKVSSDNEDDANLSTGDDIPESKDAERQQNNPLELSTEDVYKHELDNVQITPTCPSPVRNPRPIGLLQEENISSGGPSSNMLPDGMSIPFGTAVKAKGPEADDGSKLNEFLRNVSEYDLQALTTHFKQRLKDAVEEFGQQLVVNLLSKQLISDKESEHSRRLIKEKCKSEASKFIFDKVRTIGFVAVKTMWEICVNVDGVTPKLNEIRKDLLKKESDLQVFTTDYRKSLEDAVDEFGQHVALNLLNKCFITDKESEYMRKMIHEKRKSEAFQLILDKVTVNGIGAKKIMWETCLKMNDTTPKLSKIRNDLLKYHVLLNRLTSINLKAP</sequence>
<protein>
    <submittedName>
        <fullName evidence="2">Uncharacterized protein</fullName>
    </submittedName>
</protein>
<accession>A0A401SXZ2</accession>
<dbReference type="EMBL" id="BEZZ01000678">
    <property type="protein sequence ID" value="GCC35250.1"/>
    <property type="molecule type" value="Genomic_DNA"/>
</dbReference>
<proteinExistence type="predicted"/>
<feature type="compositionally biased region" description="Polar residues" evidence="1">
    <location>
        <begin position="174"/>
        <end position="184"/>
    </location>
</feature>
<feature type="region of interest" description="Disordered" evidence="1">
    <location>
        <begin position="174"/>
        <end position="200"/>
    </location>
</feature>
<feature type="compositionally biased region" description="Polar residues" evidence="1">
    <location>
        <begin position="115"/>
        <end position="131"/>
    </location>
</feature>
<feature type="region of interest" description="Disordered" evidence="1">
    <location>
        <begin position="215"/>
        <end position="310"/>
    </location>
</feature>
<comment type="caution">
    <text evidence="2">The sequence shown here is derived from an EMBL/GenBank/DDBJ whole genome shotgun (WGS) entry which is preliminary data.</text>
</comment>
<feature type="region of interest" description="Disordered" evidence="1">
    <location>
        <begin position="54"/>
        <end position="160"/>
    </location>
</feature>
<gene>
    <name evidence="2" type="ORF">chiPu_0013733</name>
</gene>
<evidence type="ECO:0000313" key="2">
    <source>
        <dbReference type="EMBL" id="GCC35250.1"/>
    </source>
</evidence>
<organism evidence="2 3">
    <name type="scientific">Chiloscyllium punctatum</name>
    <name type="common">Brownbanded bambooshark</name>
    <name type="synonym">Hemiscyllium punctatum</name>
    <dbReference type="NCBI Taxonomy" id="137246"/>
    <lineage>
        <taxon>Eukaryota</taxon>
        <taxon>Metazoa</taxon>
        <taxon>Chordata</taxon>
        <taxon>Craniata</taxon>
        <taxon>Vertebrata</taxon>
        <taxon>Chondrichthyes</taxon>
        <taxon>Elasmobranchii</taxon>
        <taxon>Galeomorphii</taxon>
        <taxon>Galeoidea</taxon>
        <taxon>Orectolobiformes</taxon>
        <taxon>Hemiscylliidae</taxon>
        <taxon>Chiloscyllium</taxon>
    </lineage>
</organism>
<keyword evidence="3" id="KW-1185">Reference proteome</keyword>
<feature type="region of interest" description="Disordered" evidence="1">
    <location>
        <begin position="1"/>
        <end position="27"/>
    </location>
</feature>
<reference evidence="2 3" key="1">
    <citation type="journal article" date="2018" name="Nat. Ecol. Evol.">
        <title>Shark genomes provide insights into elasmobranch evolution and the origin of vertebrates.</title>
        <authorList>
            <person name="Hara Y"/>
            <person name="Yamaguchi K"/>
            <person name="Onimaru K"/>
            <person name="Kadota M"/>
            <person name="Koyanagi M"/>
            <person name="Keeley SD"/>
            <person name="Tatsumi K"/>
            <person name="Tanaka K"/>
            <person name="Motone F"/>
            <person name="Kageyama Y"/>
            <person name="Nozu R"/>
            <person name="Adachi N"/>
            <person name="Nishimura O"/>
            <person name="Nakagawa R"/>
            <person name="Tanegashima C"/>
            <person name="Kiyatake I"/>
            <person name="Matsumoto R"/>
            <person name="Murakumo K"/>
            <person name="Nishida K"/>
            <person name="Terakita A"/>
            <person name="Kuratani S"/>
            <person name="Sato K"/>
            <person name="Hyodo S Kuraku.S."/>
        </authorList>
    </citation>
    <scope>NUCLEOTIDE SEQUENCE [LARGE SCALE GENOMIC DNA]</scope>
</reference>
<feature type="compositionally biased region" description="Polar residues" evidence="1">
    <location>
        <begin position="221"/>
        <end position="241"/>
    </location>
</feature>
<feature type="compositionally biased region" description="Basic and acidic residues" evidence="1">
    <location>
        <begin position="1"/>
        <end position="12"/>
    </location>
</feature>
<name>A0A401SXZ2_CHIPU</name>